<dbReference type="AlphaFoldDB" id="C6BXW1"/>
<evidence type="ECO:0000313" key="3">
    <source>
        <dbReference type="EMBL" id="ACS78669.1"/>
    </source>
</evidence>
<dbReference type="EMBL" id="CP001649">
    <property type="protein sequence ID" value="ACS78669.1"/>
    <property type="molecule type" value="Genomic_DNA"/>
</dbReference>
<dbReference type="HOGENOM" id="CLU_139657_0_0_7"/>
<feature type="signal peptide" evidence="1">
    <location>
        <begin position="1"/>
        <end position="18"/>
    </location>
</feature>
<dbReference type="Proteomes" id="UP000002601">
    <property type="component" value="Chromosome"/>
</dbReference>
<dbReference type="Gene3D" id="1.10.1130.10">
    <property type="entry name" value="Flavocytochrome C3, Chain A"/>
    <property type="match status" value="1"/>
</dbReference>
<reference evidence="3 4" key="1">
    <citation type="submission" date="2009-06" db="EMBL/GenBank/DDBJ databases">
        <title>Complete sequence of Desulfovibrio salexigens DSM 2638.</title>
        <authorList>
            <consortium name="US DOE Joint Genome Institute"/>
            <person name="Lucas S."/>
            <person name="Copeland A."/>
            <person name="Lapidus A."/>
            <person name="Glavina del Rio T."/>
            <person name="Tice H."/>
            <person name="Bruce D."/>
            <person name="Goodwin L."/>
            <person name="Pitluck S."/>
            <person name="Munk A.C."/>
            <person name="Brettin T."/>
            <person name="Detter J.C."/>
            <person name="Han C."/>
            <person name="Tapia R."/>
            <person name="Larimer F."/>
            <person name="Land M."/>
            <person name="Hauser L."/>
            <person name="Kyrpides N."/>
            <person name="Anderson I."/>
            <person name="Wall J.D."/>
            <person name="Arkin A.P."/>
            <person name="Dehal P."/>
            <person name="Chivian D."/>
            <person name="Giles B."/>
            <person name="Hazen T.C."/>
        </authorList>
    </citation>
    <scope>NUCLEOTIDE SEQUENCE [LARGE SCALE GENOMIC DNA]</scope>
    <source>
        <strain evidence="4">ATCC 14822 / DSM 2638 / NCIMB 8403 / VKM B-1763</strain>
    </source>
</reference>
<feature type="chain" id="PRO_5002962926" evidence="1">
    <location>
        <begin position="19"/>
        <end position="152"/>
    </location>
</feature>
<dbReference type="KEGG" id="dsa:Desal_0603"/>
<dbReference type="eggNOG" id="COG0737">
    <property type="taxonomic scope" value="Bacteria"/>
</dbReference>
<dbReference type="InterPro" id="IPR036280">
    <property type="entry name" value="Multihaem_cyt_sf"/>
</dbReference>
<protein>
    <submittedName>
        <fullName evidence="3">Cytochrome c family protein</fullName>
    </submittedName>
</protein>
<name>C6BXW1_MARSD</name>
<proteinExistence type="predicted"/>
<dbReference type="InterPro" id="IPR023155">
    <property type="entry name" value="Cyt_c-552/4"/>
</dbReference>
<dbReference type="SUPFAM" id="SSF48695">
    <property type="entry name" value="Multiheme cytochromes"/>
    <property type="match status" value="1"/>
</dbReference>
<evidence type="ECO:0000313" key="4">
    <source>
        <dbReference type="Proteomes" id="UP000002601"/>
    </source>
</evidence>
<dbReference type="PROSITE" id="PS51257">
    <property type="entry name" value="PROKAR_LIPOPROTEIN"/>
    <property type="match status" value="1"/>
</dbReference>
<sequence length="152" mass="16556">MRIGVILAVITVFSCSLAGYGITDSATYVGSEACEECHEVEYNNYKKFSKKAHSSKSVKIMASDLDADELKECFTCHATGYGKPGGFVSFEQTPHLADAGCEVCHGPGSLHAEDGDPELIKRKMTIEECEVCHNAERVNNFNYKPLIFGGAH</sequence>
<organism evidence="3 4">
    <name type="scientific">Maridesulfovibrio salexigens (strain ATCC 14822 / DSM 2638 / NCIMB 8403 / VKM B-1763)</name>
    <name type="common">Desulfovibrio salexigens</name>
    <dbReference type="NCBI Taxonomy" id="526222"/>
    <lineage>
        <taxon>Bacteria</taxon>
        <taxon>Pseudomonadati</taxon>
        <taxon>Thermodesulfobacteriota</taxon>
        <taxon>Desulfovibrionia</taxon>
        <taxon>Desulfovibrionales</taxon>
        <taxon>Desulfovibrionaceae</taxon>
        <taxon>Maridesulfovibrio</taxon>
    </lineage>
</organism>
<gene>
    <name evidence="3" type="ordered locus">Desal_0603</name>
</gene>
<dbReference type="STRING" id="526222.Desal_0603"/>
<keyword evidence="4" id="KW-1185">Reference proteome</keyword>
<keyword evidence="1" id="KW-0732">Signal</keyword>
<evidence type="ECO:0000256" key="1">
    <source>
        <dbReference type="SAM" id="SignalP"/>
    </source>
</evidence>
<evidence type="ECO:0000259" key="2">
    <source>
        <dbReference type="Pfam" id="PF13435"/>
    </source>
</evidence>
<dbReference type="Pfam" id="PF13435">
    <property type="entry name" value="Cytochrome_C554"/>
    <property type="match status" value="1"/>
</dbReference>
<feature type="domain" description="Cytochrome c-552/4" evidence="2">
    <location>
        <begin position="33"/>
        <end position="106"/>
    </location>
</feature>
<accession>C6BXW1</accession>